<dbReference type="Pfam" id="PF12294">
    <property type="entry name" value="DUF3626"/>
    <property type="match status" value="2"/>
</dbReference>
<sequence>MGRLQGSGGDIEVRWYPRLVQTPRMAADTAVSLQGRALRHVAVSSKGKPLPPDLRVTMHFHPDRVAGNRPILIQMAEDGVYRSQFVTGTSNGGLTAHPGGDRWRWESRIFAGAYDDAAPDQRPVYGALNYRRDPIGGAPRFGSSYFRLKPEVLTRATFCYPDSSAEPSAFGVADRCSLLELAEAANRDPLDGHIEAQIHGPVRFDCDVEALVLDPSYRGTAVDHAAEHLPCPVEWHPGFRLSVAELRHHAHYRGQAYVDLGAEIVHGGWLTPRDIGDAARTGRYALQDLKKVWHCLARFGDGAGA</sequence>
<evidence type="ECO:0008006" key="3">
    <source>
        <dbReference type="Google" id="ProtNLM"/>
    </source>
</evidence>
<comment type="caution">
    <text evidence="1">The sequence shown here is derived from an EMBL/GenBank/DDBJ whole genome shotgun (WGS) entry which is preliminary data.</text>
</comment>
<name>A0A918J925_9ACTN</name>
<evidence type="ECO:0000313" key="2">
    <source>
        <dbReference type="Proteomes" id="UP000620224"/>
    </source>
</evidence>
<dbReference type="InterPro" id="IPR022074">
    <property type="entry name" value="DUF3626"/>
</dbReference>
<proteinExistence type="predicted"/>
<reference evidence="1" key="2">
    <citation type="submission" date="2020-09" db="EMBL/GenBank/DDBJ databases">
        <authorList>
            <person name="Sun Q."/>
            <person name="Ohkuma M."/>
        </authorList>
    </citation>
    <scope>NUCLEOTIDE SEQUENCE</scope>
    <source>
        <strain evidence="1">JCM 4490</strain>
    </source>
</reference>
<evidence type="ECO:0000313" key="1">
    <source>
        <dbReference type="EMBL" id="GGW56063.1"/>
    </source>
</evidence>
<organism evidence="1 2">
    <name type="scientific">Streptomyces lucensis JCM 4490</name>
    <dbReference type="NCBI Taxonomy" id="1306176"/>
    <lineage>
        <taxon>Bacteria</taxon>
        <taxon>Bacillati</taxon>
        <taxon>Actinomycetota</taxon>
        <taxon>Actinomycetes</taxon>
        <taxon>Kitasatosporales</taxon>
        <taxon>Streptomycetaceae</taxon>
        <taxon>Streptomyces</taxon>
    </lineage>
</organism>
<dbReference type="Proteomes" id="UP000620224">
    <property type="component" value="Unassembled WGS sequence"/>
</dbReference>
<gene>
    <name evidence="1" type="ORF">GCM10010503_36470</name>
</gene>
<reference evidence="1" key="1">
    <citation type="journal article" date="2014" name="Int. J. Syst. Evol. Microbiol.">
        <title>Complete genome sequence of Corynebacterium casei LMG S-19264T (=DSM 44701T), isolated from a smear-ripened cheese.</title>
        <authorList>
            <consortium name="US DOE Joint Genome Institute (JGI-PGF)"/>
            <person name="Walter F."/>
            <person name="Albersmeier A."/>
            <person name="Kalinowski J."/>
            <person name="Ruckert C."/>
        </authorList>
    </citation>
    <scope>NUCLEOTIDE SEQUENCE</scope>
    <source>
        <strain evidence="1">JCM 4490</strain>
    </source>
</reference>
<protein>
    <recommendedName>
        <fullName evidence="3">DUF3626 domain-containing protein</fullName>
    </recommendedName>
</protein>
<accession>A0A918J925</accession>
<dbReference type="AlphaFoldDB" id="A0A918J925"/>
<dbReference type="EMBL" id="BMUE01000007">
    <property type="protein sequence ID" value="GGW56063.1"/>
    <property type="molecule type" value="Genomic_DNA"/>
</dbReference>
<keyword evidence="2" id="KW-1185">Reference proteome</keyword>